<dbReference type="EMBL" id="FORP01000006">
    <property type="protein sequence ID" value="SFJ55185.1"/>
    <property type="molecule type" value="Genomic_DNA"/>
</dbReference>
<dbReference type="GO" id="GO:0003700">
    <property type="term" value="F:DNA-binding transcription factor activity"/>
    <property type="evidence" value="ECO:0007669"/>
    <property type="project" value="InterPro"/>
</dbReference>
<dbReference type="PROSITE" id="PS50949">
    <property type="entry name" value="HTH_GNTR"/>
    <property type="match status" value="1"/>
</dbReference>
<dbReference type="CDD" id="cd07377">
    <property type="entry name" value="WHTH_GntR"/>
    <property type="match status" value="1"/>
</dbReference>
<evidence type="ECO:0000256" key="3">
    <source>
        <dbReference type="ARBA" id="ARBA00023163"/>
    </source>
</evidence>
<dbReference type="PANTHER" id="PTHR43537:SF24">
    <property type="entry name" value="GLUCONATE OPERON TRANSCRIPTIONAL REPRESSOR"/>
    <property type="match status" value="1"/>
</dbReference>
<dbReference type="Gene3D" id="1.10.10.10">
    <property type="entry name" value="Winged helix-like DNA-binding domain superfamily/Winged helix DNA-binding domain"/>
    <property type="match status" value="1"/>
</dbReference>
<accession>A0A1I3S918</accession>
<feature type="coiled-coil region" evidence="4">
    <location>
        <begin position="96"/>
        <end position="123"/>
    </location>
</feature>
<dbReference type="GO" id="GO:0003677">
    <property type="term" value="F:DNA binding"/>
    <property type="evidence" value="ECO:0007669"/>
    <property type="project" value="UniProtKB-KW"/>
</dbReference>
<evidence type="ECO:0000256" key="2">
    <source>
        <dbReference type="ARBA" id="ARBA00023125"/>
    </source>
</evidence>
<keyword evidence="3" id="KW-0804">Transcription</keyword>
<organism evidence="6 7">
    <name type="scientific">Amycolatopsis sacchari</name>
    <dbReference type="NCBI Taxonomy" id="115433"/>
    <lineage>
        <taxon>Bacteria</taxon>
        <taxon>Bacillati</taxon>
        <taxon>Actinomycetota</taxon>
        <taxon>Actinomycetes</taxon>
        <taxon>Pseudonocardiales</taxon>
        <taxon>Pseudonocardiaceae</taxon>
        <taxon>Amycolatopsis</taxon>
    </lineage>
</organism>
<dbReference type="InterPro" id="IPR036390">
    <property type="entry name" value="WH_DNA-bd_sf"/>
</dbReference>
<dbReference type="PANTHER" id="PTHR43537">
    <property type="entry name" value="TRANSCRIPTIONAL REGULATOR, GNTR FAMILY"/>
    <property type="match status" value="1"/>
</dbReference>
<sequence>MVDTAELSGKPPASRQVADALRAKIEAGEYPVGAPLPPYRQLASEFDVAVNTAIAAVRLLRDQGFVTIKRNAGARVRDRSADVNESEELLAIREHVAGLQSEIAGAARQLADIEKRLTELLHRQSQH</sequence>
<name>A0A1I3S918_9PSEU</name>
<dbReference type="RefSeq" id="WP_091506689.1">
    <property type="nucleotide sequence ID" value="NZ_CBDQZW010000012.1"/>
</dbReference>
<dbReference type="SUPFAM" id="SSF46785">
    <property type="entry name" value="Winged helix' DNA-binding domain"/>
    <property type="match status" value="1"/>
</dbReference>
<dbReference type="AlphaFoldDB" id="A0A1I3S918"/>
<protein>
    <submittedName>
        <fullName evidence="6">DNA-binding transcriptional regulator YhcF, GntR family</fullName>
    </submittedName>
</protein>
<dbReference type="Proteomes" id="UP000199025">
    <property type="component" value="Unassembled WGS sequence"/>
</dbReference>
<dbReference type="STRING" id="115433.SAMN05421835_106206"/>
<dbReference type="InterPro" id="IPR036388">
    <property type="entry name" value="WH-like_DNA-bd_sf"/>
</dbReference>
<keyword evidence="4" id="KW-0175">Coiled coil</keyword>
<reference evidence="6 7" key="1">
    <citation type="submission" date="2016-10" db="EMBL/GenBank/DDBJ databases">
        <authorList>
            <person name="de Groot N.N."/>
        </authorList>
    </citation>
    <scope>NUCLEOTIDE SEQUENCE [LARGE SCALE GENOMIC DNA]</scope>
    <source>
        <strain evidence="6 7">DSM 44468</strain>
    </source>
</reference>
<gene>
    <name evidence="6" type="ORF">SAMN05421835_106206</name>
</gene>
<keyword evidence="1" id="KW-0805">Transcription regulation</keyword>
<evidence type="ECO:0000256" key="4">
    <source>
        <dbReference type="SAM" id="Coils"/>
    </source>
</evidence>
<evidence type="ECO:0000256" key="1">
    <source>
        <dbReference type="ARBA" id="ARBA00023015"/>
    </source>
</evidence>
<dbReference type="OrthoDB" id="3192286at2"/>
<evidence type="ECO:0000313" key="6">
    <source>
        <dbReference type="EMBL" id="SFJ55185.1"/>
    </source>
</evidence>
<dbReference type="SMART" id="SM00345">
    <property type="entry name" value="HTH_GNTR"/>
    <property type="match status" value="1"/>
</dbReference>
<proteinExistence type="predicted"/>
<dbReference type="Pfam" id="PF00392">
    <property type="entry name" value="GntR"/>
    <property type="match status" value="1"/>
</dbReference>
<feature type="domain" description="HTH gntR-type" evidence="5">
    <location>
        <begin position="11"/>
        <end position="79"/>
    </location>
</feature>
<keyword evidence="2 6" id="KW-0238">DNA-binding</keyword>
<evidence type="ECO:0000313" key="7">
    <source>
        <dbReference type="Proteomes" id="UP000199025"/>
    </source>
</evidence>
<dbReference type="InterPro" id="IPR000524">
    <property type="entry name" value="Tscrpt_reg_HTH_GntR"/>
</dbReference>
<evidence type="ECO:0000259" key="5">
    <source>
        <dbReference type="PROSITE" id="PS50949"/>
    </source>
</evidence>
<keyword evidence="7" id="KW-1185">Reference proteome</keyword>